<organism evidence="2 3">
    <name type="scientific">Fontibacillus solani</name>
    <dbReference type="NCBI Taxonomy" id="1572857"/>
    <lineage>
        <taxon>Bacteria</taxon>
        <taxon>Bacillati</taxon>
        <taxon>Bacillota</taxon>
        <taxon>Bacilli</taxon>
        <taxon>Bacillales</taxon>
        <taxon>Paenibacillaceae</taxon>
        <taxon>Fontibacillus</taxon>
    </lineage>
</organism>
<proteinExistence type="predicted"/>
<dbReference type="GO" id="GO:0016829">
    <property type="term" value="F:lyase activity"/>
    <property type="evidence" value="ECO:0007669"/>
    <property type="project" value="UniProtKB-KW"/>
</dbReference>
<dbReference type="EMBL" id="JACJIP010000003">
    <property type="protein sequence ID" value="MBA9084279.1"/>
    <property type="molecule type" value="Genomic_DNA"/>
</dbReference>
<dbReference type="InterPro" id="IPR029068">
    <property type="entry name" value="Glyas_Bleomycin-R_OHBP_Dase"/>
</dbReference>
<dbReference type="AlphaFoldDB" id="A0A7W3SQK9"/>
<evidence type="ECO:0000313" key="3">
    <source>
        <dbReference type="Proteomes" id="UP000567067"/>
    </source>
</evidence>
<evidence type="ECO:0000313" key="2">
    <source>
        <dbReference type="EMBL" id="MBA9084279.1"/>
    </source>
</evidence>
<dbReference type="Gene3D" id="3.10.180.10">
    <property type="entry name" value="2,3-Dihydroxybiphenyl 1,2-Dioxygenase, domain 1"/>
    <property type="match status" value="1"/>
</dbReference>
<dbReference type="InterPro" id="IPR037523">
    <property type="entry name" value="VOC_core"/>
</dbReference>
<reference evidence="2 3" key="1">
    <citation type="submission" date="2020-08" db="EMBL/GenBank/DDBJ databases">
        <title>Genomic Encyclopedia of Type Strains, Phase III (KMG-III): the genomes of soil and plant-associated and newly described type strains.</title>
        <authorList>
            <person name="Whitman W."/>
        </authorList>
    </citation>
    <scope>NUCLEOTIDE SEQUENCE [LARGE SCALE GENOMIC DNA]</scope>
    <source>
        <strain evidence="2 3">CECT 8693</strain>
    </source>
</reference>
<dbReference type="SUPFAM" id="SSF54593">
    <property type="entry name" value="Glyoxalase/Bleomycin resistance protein/Dihydroxybiphenyl dioxygenase"/>
    <property type="match status" value="1"/>
</dbReference>
<keyword evidence="2" id="KW-0456">Lyase</keyword>
<accession>A0A7W3SQK9</accession>
<comment type="caution">
    <text evidence="2">The sequence shown here is derived from an EMBL/GenBank/DDBJ whole genome shotgun (WGS) entry which is preliminary data.</text>
</comment>
<gene>
    <name evidence="2" type="ORF">FHR92_000733</name>
</gene>
<keyword evidence="3" id="KW-1185">Reference proteome</keyword>
<dbReference type="Pfam" id="PF00903">
    <property type="entry name" value="Glyoxalase"/>
    <property type="match status" value="1"/>
</dbReference>
<protein>
    <submittedName>
        <fullName evidence="2">Putative enzyme related to lactoylglutathione lyase</fullName>
    </submittedName>
</protein>
<dbReference type="PROSITE" id="PS51819">
    <property type="entry name" value="VOC"/>
    <property type="match status" value="1"/>
</dbReference>
<dbReference type="InterPro" id="IPR004360">
    <property type="entry name" value="Glyas_Fos-R_dOase_dom"/>
</dbReference>
<sequence length="129" mass="14127">MKLKLGAIGILVKNMGVMVEFYQDVIGLNLEWDGGCFTGVQLENGVFINLCERSVMDKDGQFSYTKGINGTMQITFDVEHPSEVDEEFDRLVKAGATPVISPITEVYGLRTCFVADPEGNLIEVCAAVD</sequence>
<feature type="domain" description="VOC" evidence="1">
    <location>
        <begin position="4"/>
        <end position="127"/>
    </location>
</feature>
<evidence type="ECO:0000259" key="1">
    <source>
        <dbReference type="PROSITE" id="PS51819"/>
    </source>
</evidence>
<dbReference type="Proteomes" id="UP000567067">
    <property type="component" value="Unassembled WGS sequence"/>
</dbReference>
<dbReference type="RefSeq" id="WP_182534346.1">
    <property type="nucleotide sequence ID" value="NZ_JACJIP010000003.1"/>
</dbReference>
<name>A0A7W3SQK9_9BACL</name>